<evidence type="ECO:0000313" key="2">
    <source>
        <dbReference type="EMBL" id="CRG91231.1"/>
    </source>
</evidence>
<organism evidence="2 3">
    <name type="scientific">Talaromyces islandicus</name>
    <name type="common">Penicillium islandicum</name>
    <dbReference type="NCBI Taxonomy" id="28573"/>
    <lineage>
        <taxon>Eukaryota</taxon>
        <taxon>Fungi</taxon>
        <taxon>Dikarya</taxon>
        <taxon>Ascomycota</taxon>
        <taxon>Pezizomycotina</taxon>
        <taxon>Eurotiomycetes</taxon>
        <taxon>Eurotiomycetidae</taxon>
        <taxon>Eurotiales</taxon>
        <taxon>Trichocomaceae</taxon>
        <taxon>Talaromyces</taxon>
        <taxon>Talaromyces sect. Islandici</taxon>
    </lineage>
</organism>
<proteinExistence type="predicted"/>
<dbReference type="Proteomes" id="UP000054383">
    <property type="component" value="Unassembled WGS sequence"/>
</dbReference>
<accession>A0A0U1M843</accession>
<reference evidence="2 3" key="1">
    <citation type="submission" date="2015-04" db="EMBL/GenBank/DDBJ databases">
        <authorList>
            <person name="Syromyatnikov M.Y."/>
            <person name="Popov V.N."/>
        </authorList>
    </citation>
    <scope>NUCLEOTIDE SEQUENCE [LARGE SCALE GENOMIC DNA]</scope>
    <source>
        <strain evidence="2">WF-38-12</strain>
    </source>
</reference>
<name>A0A0U1M843_TALIS</name>
<dbReference type="AlphaFoldDB" id="A0A0U1M843"/>
<gene>
    <name evidence="2" type="ORF">PISL3812_08279</name>
</gene>
<dbReference type="OrthoDB" id="4224681at2759"/>
<evidence type="ECO:0000256" key="1">
    <source>
        <dbReference type="SAM" id="MobiDB-lite"/>
    </source>
</evidence>
<dbReference type="PANTHER" id="PTHR37540:SF5">
    <property type="entry name" value="TRANSCRIPTION FACTOR DOMAIN-CONTAINING PROTEIN"/>
    <property type="match status" value="1"/>
</dbReference>
<dbReference type="EMBL" id="CVMT01000009">
    <property type="protein sequence ID" value="CRG91231.1"/>
    <property type="molecule type" value="Genomic_DNA"/>
</dbReference>
<feature type="region of interest" description="Disordered" evidence="1">
    <location>
        <begin position="55"/>
        <end position="86"/>
    </location>
</feature>
<feature type="compositionally biased region" description="Basic residues" evidence="1">
    <location>
        <begin position="55"/>
        <end position="75"/>
    </location>
</feature>
<sequence>MLPSQRAPRRQRCARSCPGAKIDLQFINVKPDDPDQKSQTREIVRANAAYFHWRHNRPPRNKAKVKQSGHRRDKKVPRDDDDFKPLPPMNSAHLGADVDPFSPYDINLPRALVNHCIAFNAHYFLPALFPDGANSFNARANLIQMSTSNACVLHMFITGALINSQGIRGAIPSSRIARDMFQSRAKIVRGLNIAIQDPKEACKDINIFAVTALTKKEASQRMQELPSRTPNQGPLKRLQLLHLLALSEIDPIHYEGLSQLIELKGGLDKIEIPGLAALISLGGLLVATRNCTSPRFPVVALSDQTSEFTHYDQEIYINTDQDILVVLSMLKSYTIMIDDFCEGRKVVPASVLLDHRNAAQHALLSLLPRVGRSECYRLAVMIYALLVTFPIPYTVAPFECLVTRLKMALAEWDGDDYGLLWVLAMGGIGATGLEERMWFVKDFQSVVARMGVGSWIETKDIIKRGLWHEATNDGDGQDLWVESTLMVEGTHFCKEKGHLRIYDKPLVLGF</sequence>
<keyword evidence="3" id="KW-1185">Reference proteome</keyword>
<protein>
    <submittedName>
        <fullName evidence="2">Uncharacterized protein</fullName>
    </submittedName>
</protein>
<dbReference type="PANTHER" id="PTHR37540">
    <property type="entry name" value="TRANSCRIPTION FACTOR (ACR-2), PUTATIVE-RELATED-RELATED"/>
    <property type="match status" value="1"/>
</dbReference>
<evidence type="ECO:0000313" key="3">
    <source>
        <dbReference type="Proteomes" id="UP000054383"/>
    </source>
</evidence>
<dbReference type="OMA" id="WHEATND"/>